<dbReference type="PATRIC" id="fig|1705565.3.peg.28"/>
<evidence type="ECO:0000313" key="2">
    <source>
        <dbReference type="Proteomes" id="UP000036932"/>
    </source>
</evidence>
<comment type="caution">
    <text evidence="1">The sequence shown here is derived from an EMBL/GenBank/DDBJ whole genome shotgun (WGS) entry which is preliminary data.</text>
</comment>
<evidence type="ECO:0000313" key="1">
    <source>
        <dbReference type="EMBL" id="KOR81966.1"/>
    </source>
</evidence>
<reference evidence="2" key="1">
    <citation type="submission" date="2015-08" db="EMBL/GenBank/DDBJ databases">
        <title>Genome sequencing project for genomic taxonomy and phylogenomics of Bacillus-like bacteria.</title>
        <authorList>
            <person name="Liu B."/>
            <person name="Wang J."/>
            <person name="Zhu Y."/>
            <person name="Liu G."/>
            <person name="Chen Q."/>
            <person name="Chen Z."/>
            <person name="Lan J."/>
            <person name="Che J."/>
            <person name="Ge C."/>
            <person name="Shi H."/>
            <person name="Pan Z."/>
            <person name="Liu X."/>
        </authorList>
    </citation>
    <scope>NUCLEOTIDE SEQUENCE [LARGE SCALE GENOMIC DNA]</scope>
    <source>
        <strain evidence="2">FJAT-22460</strain>
    </source>
</reference>
<dbReference type="Proteomes" id="UP000036932">
    <property type="component" value="Unassembled WGS sequence"/>
</dbReference>
<evidence type="ECO:0008006" key="3">
    <source>
        <dbReference type="Google" id="ProtNLM"/>
    </source>
</evidence>
<organism evidence="1 2">
    <name type="scientific">Paenibacillus solani</name>
    <dbReference type="NCBI Taxonomy" id="1705565"/>
    <lineage>
        <taxon>Bacteria</taxon>
        <taxon>Bacillati</taxon>
        <taxon>Bacillota</taxon>
        <taxon>Bacilli</taxon>
        <taxon>Bacillales</taxon>
        <taxon>Paenibacillaceae</taxon>
        <taxon>Paenibacillus</taxon>
    </lineage>
</organism>
<dbReference type="EMBL" id="LIUT01000005">
    <property type="protein sequence ID" value="KOR81966.1"/>
    <property type="molecule type" value="Genomic_DNA"/>
</dbReference>
<name>A0A0M1NIG2_9BACL</name>
<sequence length="364" mass="43168">MDITVDSNDYFKMNGRPDDLWRYLDCYQLSLYFALKDRMQLEAEPYAIFLENPSFYVDIDENNQMLKDIIIRFPWNPRTHHIFDVEMYSNLGNKLFNNFALELSKGHLVPFSTFPKRVPFYKNFVSVESEFNISEHYEVFDHIFMAIKIENNKLIYIENPSLLNKSHVPYNGNRNFGIIDLAEVEPAFSCYLKYFKITIDTNKISLFTEVDYLLDFCKQTLAFSDSQSQSNENSIHHPNIKGLKKLIELLKNEMINLEGKAHFYNCNYCELLEWRLSIIQQKSYIFLQYLKQNQFEIQGINHLLSSLEHANKMWFALITMLRLTISRGNYQENTIIDHLNNVINAEVTLLEDIRNLVEKYETKK</sequence>
<keyword evidence="2" id="KW-1185">Reference proteome</keyword>
<accession>A0A0M1NIG2</accession>
<proteinExistence type="predicted"/>
<protein>
    <recommendedName>
        <fullName evidence="3">Butirosin biosynthesis protein H N-terminal domain-containing protein</fullName>
    </recommendedName>
</protein>
<dbReference type="AlphaFoldDB" id="A0A0M1NIG2"/>
<gene>
    <name evidence="1" type="ORF">AM231_20570</name>
</gene>